<dbReference type="RefSeq" id="WP_099836623.1">
    <property type="nucleotide sequence ID" value="NZ_PEKN01000002.1"/>
</dbReference>
<reference evidence="1 2" key="1">
    <citation type="submission" date="2017-11" db="EMBL/GenBank/DDBJ databases">
        <title>Genome sequencing of Prevotella intermedia KCOM 1653.</title>
        <authorList>
            <person name="Kook J.-K."/>
            <person name="Park S.-N."/>
            <person name="Lim Y.K."/>
        </authorList>
    </citation>
    <scope>NUCLEOTIDE SEQUENCE [LARGE SCALE GENOMIC DNA]</scope>
    <source>
        <strain evidence="1 2">KCOM 1653</strain>
    </source>
</reference>
<name>A0A2G8I6L6_PREIN</name>
<evidence type="ECO:0000313" key="1">
    <source>
        <dbReference type="EMBL" id="PIK19174.1"/>
    </source>
</evidence>
<accession>A0A2G8I6L6</accession>
<proteinExistence type="predicted"/>
<organism evidence="1 2">
    <name type="scientific">Prevotella intermedia</name>
    <dbReference type="NCBI Taxonomy" id="28131"/>
    <lineage>
        <taxon>Bacteria</taxon>
        <taxon>Pseudomonadati</taxon>
        <taxon>Bacteroidota</taxon>
        <taxon>Bacteroidia</taxon>
        <taxon>Bacteroidales</taxon>
        <taxon>Prevotellaceae</taxon>
        <taxon>Prevotella</taxon>
    </lineage>
</organism>
<comment type="caution">
    <text evidence="1">The sequence shown here is derived from an EMBL/GenBank/DDBJ whole genome shotgun (WGS) entry which is preliminary data.</text>
</comment>
<dbReference type="EMBL" id="PEKN01000002">
    <property type="protein sequence ID" value="PIK19174.1"/>
    <property type="molecule type" value="Genomic_DNA"/>
</dbReference>
<gene>
    <name evidence="1" type="ORF">CTI18_09395</name>
</gene>
<dbReference type="AlphaFoldDB" id="A0A2G8I6L6"/>
<dbReference type="Proteomes" id="UP000230046">
    <property type="component" value="Unassembled WGS sequence"/>
</dbReference>
<sequence length="109" mass="12200">MDEEKLYTEYIEHIEAAREIAKKLGMVLLAMDSSGNVLHNAPKYSNIGGLFVMNILRQDNFKNIVENSLKVAATLENTAPQQIERVRKADEENAASSIVSSFLKKNGFK</sequence>
<protein>
    <submittedName>
        <fullName evidence="1">Uncharacterized protein</fullName>
    </submittedName>
</protein>
<evidence type="ECO:0000313" key="2">
    <source>
        <dbReference type="Proteomes" id="UP000230046"/>
    </source>
</evidence>